<evidence type="ECO:0000256" key="1">
    <source>
        <dbReference type="SAM" id="Coils"/>
    </source>
</evidence>
<dbReference type="Gene3D" id="6.10.140.1110">
    <property type="match status" value="1"/>
</dbReference>
<dbReference type="AlphaFoldDB" id="A0A7X0LV13"/>
<feature type="coiled-coil region" evidence="1">
    <location>
        <begin position="29"/>
        <end position="63"/>
    </location>
</feature>
<gene>
    <name evidence="2" type="ORF">HNR53_000407</name>
</gene>
<keyword evidence="1" id="KW-0175">Coiled coil</keyword>
<organism evidence="2 3">
    <name type="scientific">Bacillus benzoevorans</name>
    <dbReference type="NCBI Taxonomy" id="1456"/>
    <lineage>
        <taxon>Bacteria</taxon>
        <taxon>Bacillati</taxon>
        <taxon>Bacillota</taxon>
        <taxon>Bacilli</taxon>
        <taxon>Bacillales</taxon>
        <taxon>Bacillaceae</taxon>
        <taxon>Bacillus</taxon>
    </lineage>
</organism>
<dbReference type="Pfam" id="PF11068">
    <property type="entry name" value="YlqD"/>
    <property type="match status" value="1"/>
</dbReference>
<dbReference type="InterPro" id="IPR021297">
    <property type="entry name" value="YlqD"/>
</dbReference>
<proteinExistence type="predicted"/>
<accession>A0A7X0LV13</accession>
<protein>
    <submittedName>
        <fullName evidence="2">Glycerol-3-phosphate dehydrogenase</fullName>
    </submittedName>
</protein>
<dbReference type="Proteomes" id="UP000531594">
    <property type="component" value="Unassembled WGS sequence"/>
</dbReference>
<sequence length="128" mass="15286">MKLLQSVVVKQVLTEKSKGELQDKYHTNRLQLQKESEQLRFELKKLEKEKRFQQQSLKRQFEQEIQRRQEKIKLIDFQLEQLHMLPLGSELKEKEVQAIVDVEIGASWSDITKGRTIVIKDDIVQEIR</sequence>
<comment type="caution">
    <text evidence="2">The sequence shown here is derived from an EMBL/GenBank/DDBJ whole genome shotgun (WGS) entry which is preliminary data.</text>
</comment>
<reference evidence="2 3" key="1">
    <citation type="submission" date="2020-08" db="EMBL/GenBank/DDBJ databases">
        <title>Genomic Encyclopedia of Type Strains, Phase IV (KMG-IV): sequencing the most valuable type-strain genomes for metagenomic binning, comparative biology and taxonomic classification.</title>
        <authorList>
            <person name="Goeker M."/>
        </authorList>
    </citation>
    <scope>NUCLEOTIDE SEQUENCE [LARGE SCALE GENOMIC DNA]</scope>
    <source>
        <strain evidence="2 3">DSM 5391</strain>
    </source>
</reference>
<evidence type="ECO:0000313" key="3">
    <source>
        <dbReference type="Proteomes" id="UP000531594"/>
    </source>
</evidence>
<dbReference type="RefSeq" id="WP_184522204.1">
    <property type="nucleotide sequence ID" value="NZ_JACHGK010000001.1"/>
</dbReference>
<dbReference type="EMBL" id="JACHGK010000001">
    <property type="protein sequence ID" value="MBB6443819.1"/>
    <property type="molecule type" value="Genomic_DNA"/>
</dbReference>
<keyword evidence="3" id="KW-1185">Reference proteome</keyword>
<name>A0A7X0LV13_9BACI</name>
<evidence type="ECO:0000313" key="2">
    <source>
        <dbReference type="EMBL" id="MBB6443819.1"/>
    </source>
</evidence>